<dbReference type="Pfam" id="PF01935">
    <property type="entry name" value="DUF87"/>
    <property type="match status" value="1"/>
</dbReference>
<keyword evidence="2" id="KW-0067">ATP-binding</keyword>
<dbReference type="EMBL" id="BAABCT010000001">
    <property type="protein sequence ID" value="GAA4059857.1"/>
    <property type="molecule type" value="Genomic_DNA"/>
</dbReference>
<dbReference type="InterPro" id="IPR008571">
    <property type="entry name" value="HerA-like"/>
</dbReference>
<dbReference type="Proteomes" id="UP001500367">
    <property type="component" value="Unassembled WGS sequence"/>
</dbReference>
<evidence type="ECO:0000259" key="1">
    <source>
        <dbReference type="Pfam" id="PF01935"/>
    </source>
</evidence>
<organism evidence="2 3">
    <name type="scientific">Flavobacterium cheonanense</name>
    <dbReference type="NCBI Taxonomy" id="706183"/>
    <lineage>
        <taxon>Bacteria</taxon>
        <taxon>Pseudomonadati</taxon>
        <taxon>Bacteroidota</taxon>
        <taxon>Flavobacteriia</taxon>
        <taxon>Flavobacteriales</taxon>
        <taxon>Flavobacteriaceae</taxon>
        <taxon>Flavobacterium</taxon>
    </lineage>
</organism>
<keyword evidence="2" id="KW-0547">Nucleotide-binding</keyword>
<gene>
    <name evidence="2" type="ORF">GCM10022389_00060</name>
</gene>
<evidence type="ECO:0000313" key="3">
    <source>
        <dbReference type="Proteomes" id="UP001500367"/>
    </source>
</evidence>
<comment type="caution">
    <text evidence="2">The sequence shown here is derived from an EMBL/GenBank/DDBJ whole genome shotgun (WGS) entry which is preliminary data.</text>
</comment>
<feature type="domain" description="Helicase HerA central" evidence="1">
    <location>
        <begin position="116"/>
        <end position="326"/>
    </location>
</feature>
<protein>
    <submittedName>
        <fullName evidence="2">ATP-binding protein</fullName>
    </submittedName>
</protein>
<dbReference type="GO" id="GO:0005524">
    <property type="term" value="F:ATP binding"/>
    <property type="evidence" value="ECO:0007669"/>
    <property type="project" value="UniProtKB-KW"/>
</dbReference>
<accession>A0ABP7V5B7</accession>
<evidence type="ECO:0000313" key="2">
    <source>
        <dbReference type="EMBL" id="GAA4059857.1"/>
    </source>
</evidence>
<name>A0ABP7V5B7_9FLAO</name>
<proteinExistence type="predicted"/>
<dbReference type="InterPro" id="IPR027417">
    <property type="entry name" value="P-loop_NTPase"/>
</dbReference>
<dbReference type="RefSeq" id="WP_344814805.1">
    <property type="nucleotide sequence ID" value="NZ_BAABCT010000001.1"/>
</dbReference>
<keyword evidence="3" id="KW-1185">Reference proteome</keyword>
<reference evidence="3" key="1">
    <citation type="journal article" date="2019" name="Int. J. Syst. Evol. Microbiol.">
        <title>The Global Catalogue of Microorganisms (GCM) 10K type strain sequencing project: providing services to taxonomists for standard genome sequencing and annotation.</title>
        <authorList>
            <consortium name="The Broad Institute Genomics Platform"/>
            <consortium name="The Broad Institute Genome Sequencing Center for Infectious Disease"/>
            <person name="Wu L."/>
            <person name="Ma J."/>
        </authorList>
    </citation>
    <scope>NUCLEOTIDE SEQUENCE [LARGE SCALE GENOMIC DNA]</scope>
    <source>
        <strain evidence="3">JCM 17069</strain>
    </source>
</reference>
<dbReference type="InterPro" id="IPR002789">
    <property type="entry name" value="HerA_central"/>
</dbReference>
<dbReference type="PANTHER" id="PTHR42957">
    <property type="entry name" value="HELICASE MJ1565-RELATED"/>
    <property type="match status" value="1"/>
</dbReference>
<dbReference type="Gene3D" id="3.40.50.300">
    <property type="entry name" value="P-loop containing nucleotide triphosphate hydrolases"/>
    <property type="match status" value="2"/>
</dbReference>
<dbReference type="SUPFAM" id="SSF52540">
    <property type="entry name" value="P-loop containing nucleoside triphosphate hydrolases"/>
    <property type="match status" value="1"/>
</dbReference>
<sequence length="609" mass="70634">MKNASHLLHNGNVIKNVSVGSYLKIAKGFAELIGKIESEFIQEDKLNLSSNYSNSKNRIKRILVVTLVGFINSENNQKEFKQGLKELPLIENECYLLNEDEFELIHKFAKDTEDAIQIGTLLNETSVPIKLGVDRLFASHIGIFGNTGSGKSYSLAKIYHELFNKYKKEAKFRENAKFVLIDFNGEYVNPKTDDGKYNKIILEEEFKDEFILGNKKSKFPISKESIESVEILSILLDATEKTQKPFLDSVFNYNIFKNENFNFKNFIKEEIIEILIFKKDKNLGVRVLFELFKDINDCFEQGSNIYEEIRKFIGKEIDFRTDEGKFYLKKGMLGRANKSTSTDNKGYTEENLDFYFKVPFFELIDKIEFQQNELFFIKLKIVLKYYKDYVSGNLNAEFIGPLKSRTIKIFRQLFYLIEISNNTSNSSKNTTIISLKNITDQSIKKVLPLVICKEFYDSHKKKNNKSKYLNIIIDEVHNILSKNSIRESETWKDYRLETFEEIIKEGRKFGVFLTIASQRPSDISDTIISQLHNYFLHRLINNKDIEAIGRTVSYLDKVSFESLSILPQGACILAGLSADLPVVIKVDKIDDDYKPYNETIQLTQHWNDE</sequence>
<dbReference type="PANTHER" id="PTHR42957:SF1">
    <property type="entry name" value="HELICASE MJ1565-RELATED"/>
    <property type="match status" value="1"/>
</dbReference>